<accession>B1I2D7</accession>
<name>B1I2D7_DESAP</name>
<dbReference type="HOGENOM" id="CLU_002393_0_0_9"/>
<dbReference type="EMBL" id="CP000860">
    <property type="protein sequence ID" value="ACA59163.1"/>
    <property type="molecule type" value="Genomic_DNA"/>
</dbReference>
<organism evidence="2 3">
    <name type="scientific">Desulforudis audaxviator (strain MP104C)</name>
    <dbReference type="NCBI Taxonomy" id="477974"/>
    <lineage>
        <taxon>Bacteria</taxon>
        <taxon>Bacillati</taxon>
        <taxon>Bacillota</taxon>
        <taxon>Clostridia</taxon>
        <taxon>Thermoanaerobacterales</taxon>
        <taxon>Candidatus Desulforudaceae</taxon>
        <taxon>Candidatus Desulforudis</taxon>
    </lineage>
</organism>
<dbReference type="RefSeq" id="WP_012301751.1">
    <property type="nucleotide sequence ID" value="NC_010424.1"/>
</dbReference>
<dbReference type="AlphaFoldDB" id="B1I2D7"/>
<gene>
    <name evidence="2" type="ordered locus">Daud_0629</name>
</gene>
<proteinExistence type="predicted"/>
<dbReference type="InterPro" id="IPR018709">
    <property type="entry name" value="CoA_activase_DUF2229"/>
</dbReference>
<dbReference type="Pfam" id="PF09989">
    <property type="entry name" value="DUF2229"/>
    <property type="match status" value="1"/>
</dbReference>
<sequence length="716" mass="80959">MVTVGLPRAMAYYYMYPFYAEFCREIGVQLVVSPPTTKRILEKMEFCPTDEPCVAVKLLFAHARELLDRGVDRLFIPCLVSLEPKNYCCPKFIGIPYMVQNALENGAQVLSPVVDLSQGKRHWEKTWIETGLLLGAGPDRTRRALQAGWKAQRRFETLCVEKRLSTPDAFRILDSKAPRRGDGQAAAMSAEETVAVIGHPYILFDAFSMDLLPKFKQYGRVLTAEMVPPEEIRRQMETVSEGERLWSFEAQLLGAALHYLRNNLVDKLVLVGSFECGPESIIENFVEEEAARQGIPFLLLTLDEHTADAGLTTRIEAFMDVQPLPSGASGTIPKVQVPGLRPDRFVIGMPTMGHLDLAIRSALADCGVDSIRTPHANKEVLELGKDLSPEFVCLPFTITLGQMRWLLEKGATHLLMVGGKGKCRLGWYAQVQEQLLRRLGYEFELIVIDSPLPLRERWSDFRQTLKRTTNQASWLRILRALYAGYHRMAAIDQAENICHRVRAFESRPGTVDRLFTQFVRRVERAASTESVWMLMSEFRDQAEAIETEDTNPVRVRIVGEIWVVLEAHINMHLESLLGKSTDPRVWVDREISVTQWFHKNLFPTREATERKKQIQQAALPYLGTDVGGHGRFSVGLTALATQEGIDGIIHLMPFTCMPEIVAQNIMVKLSEEFDLPVLTFIITDQTGEAGFETRVEAFLDILKDRRNGRLKLEEGA</sequence>
<feature type="domain" description="DUF2229" evidence="1">
    <location>
        <begin position="3"/>
        <end position="227"/>
    </location>
</feature>
<dbReference type="OrthoDB" id="9780120at2"/>
<dbReference type="PANTHER" id="PTHR32329">
    <property type="entry name" value="BIFUNCTIONAL PROTEIN [INCLUDES 2-HYDROXYACYL-COA DEHYDRATASE (N-TER) AND ITS ACTIVATOR DOMAIN (C_TERM)-RELATED"/>
    <property type="match status" value="1"/>
</dbReference>
<dbReference type="STRING" id="477974.Daud_0629"/>
<reference evidence="2 3" key="2">
    <citation type="journal article" date="2008" name="Science">
        <title>Environmental genomics reveals a single-species ecosystem deep within Earth.</title>
        <authorList>
            <person name="Chivian D."/>
            <person name="Brodie E.L."/>
            <person name="Alm E.J."/>
            <person name="Culley D.E."/>
            <person name="Dehal P.S."/>
            <person name="Desantis T.Z."/>
            <person name="Gihring T.M."/>
            <person name="Lapidus A."/>
            <person name="Lin L.H."/>
            <person name="Lowry S.R."/>
            <person name="Moser D.P."/>
            <person name="Richardson P.M."/>
            <person name="Southam G."/>
            <person name="Wanger G."/>
            <person name="Pratt L.M."/>
            <person name="Andersen G.L."/>
            <person name="Hazen T.C."/>
            <person name="Brockman F.J."/>
            <person name="Arkin A.P."/>
            <person name="Onstott T.C."/>
        </authorList>
    </citation>
    <scope>NUCLEOTIDE SEQUENCE [LARGE SCALE GENOMIC DNA]</scope>
    <source>
        <strain evidence="2 3">MP104C</strain>
    </source>
</reference>
<dbReference type="PANTHER" id="PTHR32329:SF2">
    <property type="entry name" value="BIFUNCTIONAL PROTEIN [INCLUDES 2-HYDROXYACYL-COA DEHYDRATASE (N-TER) AND ITS ACTIVATOR DOMAIN (C_TERM)"/>
    <property type="match status" value="1"/>
</dbReference>
<evidence type="ECO:0000313" key="3">
    <source>
        <dbReference type="Proteomes" id="UP000008544"/>
    </source>
</evidence>
<dbReference type="Gene3D" id="3.40.50.11900">
    <property type="match status" value="2"/>
</dbReference>
<dbReference type="Proteomes" id="UP000008544">
    <property type="component" value="Chromosome"/>
</dbReference>
<evidence type="ECO:0000259" key="1">
    <source>
        <dbReference type="Pfam" id="PF09989"/>
    </source>
</evidence>
<dbReference type="KEGG" id="dau:Daud_0629"/>
<reference evidence="3" key="1">
    <citation type="submission" date="2007-10" db="EMBL/GenBank/DDBJ databases">
        <title>Complete sequence of chromosome of Desulforudis audaxviator MP104C.</title>
        <authorList>
            <person name="Copeland A."/>
            <person name="Lucas S."/>
            <person name="Lapidus A."/>
            <person name="Barry K."/>
            <person name="Glavina del Rio T."/>
            <person name="Dalin E."/>
            <person name="Tice H."/>
            <person name="Bruce D."/>
            <person name="Pitluck S."/>
            <person name="Lowry S.R."/>
            <person name="Larimer F."/>
            <person name="Land M.L."/>
            <person name="Hauser L."/>
            <person name="Kyrpides N."/>
            <person name="Ivanova N.N."/>
            <person name="Richardson P."/>
        </authorList>
    </citation>
    <scope>NUCLEOTIDE SEQUENCE [LARGE SCALE GENOMIC DNA]</scope>
    <source>
        <strain evidence="3">MP104C</strain>
    </source>
</reference>
<dbReference type="eggNOG" id="COG3581">
    <property type="taxonomic scope" value="Bacteria"/>
</dbReference>
<evidence type="ECO:0000313" key="2">
    <source>
        <dbReference type="EMBL" id="ACA59163.1"/>
    </source>
</evidence>
<dbReference type="InterPro" id="IPR051805">
    <property type="entry name" value="Dehydratase_Activator_Redct"/>
</dbReference>
<dbReference type="eggNOG" id="COG3580">
    <property type="taxonomic scope" value="Bacteria"/>
</dbReference>
<keyword evidence="3" id="KW-1185">Reference proteome</keyword>
<protein>
    <recommendedName>
        <fullName evidence="1">DUF2229 domain-containing protein</fullName>
    </recommendedName>
</protein>